<proteinExistence type="inferred from homology"/>
<dbReference type="Proteomes" id="UP000320390">
    <property type="component" value="Chromosome"/>
</dbReference>
<protein>
    <submittedName>
        <fullName evidence="6">Arylsulfatase</fullName>
        <ecNumber evidence="6">3.1.6.1</ecNumber>
    </submittedName>
</protein>
<feature type="domain" description="Sulfatase N-terminal" evidence="5">
    <location>
        <begin position="23"/>
        <end position="324"/>
    </location>
</feature>
<keyword evidence="3 6" id="KW-0378">Hydrolase</keyword>
<dbReference type="EMBL" id="CP036434">
    <property type="protein sequence ID" value="QDV06484.1"/>
    <property type="molecule type" value="Genomic_DNA"/>
</dbReference>
<dbReference type="Pfam" id="PF00884">
    <property type="entry name" value="Sulfatase"/>
    <property type="match status" value="1"/>
</dbReference>
<evidence type="ECO:0000256" key="1">
    <source>
        <dbReference type="ARBA" id="ARBA00008779"/>
    </source>
</evidence>
<name>A0A518EQW4_9BACT</name>
<dbReference type="GO" id="GO:0046872">
    <property type="term" value="F:metal ion binding"/>
    <property type="evidence" value="ECO:0007669"/>
    <property type="project" value="UniProtKB-KW"/>
</dbReference>
<gene>
    <name evidence="6" type="primary">atsA_10</name>
    <name evidence="6" type="ORF">Poly30_19940</name>
</gene>
<comment type="similarity">
    <text evidence="1">Belongs to the sulfatase family.</text>
</comment>
<dbReference type="SUPFAM" id="SSF53649">
    <property type="entry name" value="Alkaline phosphatase-like"/>
    <property type="match status" value="1"/>
</dbReference>
<dbReference type="OrthoDB" id="9783154at2"/>
<dbReference type="PANTHER" id="PTHR42693">
    <property type="entry name" value="ARYLSULFATASE FAMILY MEMBER"/>
    <property type="match status" value="1"/>
</dbReference>
<dbReference type="Gene3D" id="3.40.720.10">
    <property type="entry name" value="Alkaline Phosphatase, subunit A"/>
    <property type="match status" value="2"/>
</dbReference>
<dbReference type="GO" id="GO:0004065">
    <property type="term" value="F:arylsulfatase activity"/>
    <property type="evidence" value="ECO:0007669"/>
    <property type="project" value="UniProtKB-EC"/>
</dbReference>
<dbReference type="InterPro" id="IPR000917">
    <property type="entry name" value="Sulfatase_N"/>
</dbReference>
<evidence type="ECO:0000256" key="2">
    <source>
        <dbReference type="ARBA" id="ARBA00022723"/>
    </source>
</evidence>
<keyword evidence="4" id="KW-0106">Calcium</keyword>
<evidence type="ECO:0000256" key="3">
    <source>
        <dbReference type="ARBA" id="ARBA00022801"/>
    </source>
</evidence>
<evidence type="ECO:0000313" key="6">
    <source>
        <dbReference type="EMBL" id="QDV06484.1"/>
    </source>
</evidence>
<dbReference type="RefSeq" id="WP_145196705.1">
    <property type="nucleotide sequence ID" value="NZ_CP036434.1"/>
</dbReference>
<reference evidence="6 7" key="1">
    <citation type="submission" date="2019-02" db="EMBL/GenBank/DDBJ databases">
        <title>Deep-cultivation of Planctomycetes and their phenomic and genomic characterization uncovers novel biology.</title>
        <authorList>
            <person name="Wiegand S."/>
            <person name="Jogler M."/>
            <person name="Boedeker C."/>
            <person name="Pinto D."/>
            <person name="Vollmers J."/>
            <person name="Rivas-Marin E."/>
            <person name="Kohn T."/>
            <person name="Peeters S.H."/>
            <person name="Heuer A."/>
            <person name="Rast P."/>
            <person name="Oberbeckmann S."/>
            <person name="Bunk B."/>
            <person name="Jeske O."/>
            <person name="Meyerdierks A."/>
            <person name="Storesund J.E."/>
            <person name="Kallscheuer N."/>
            <person name="Luecker S."/>
            <person name="Lage O.M."/>
            <person name="Pohl T."/>
            <person name="Merkel B.J."/>
            <person name="Hornburger P."/>
            <person name="Mueller R.-W."/>
            <person name="Bruemmer F."/>
            <person name="Labrenz M."/>
            <person name="Spormann A.M."/>
            <person name="Op den Camp H."/>
            <person name="Overmann J."/>
            <person name="Amann R."/>
            <person name="Jetten M.S.M."/>
            <person name="Mascher T."/>
            <person name="Medema M.H."/>
            <person name="Devos D.P."/>
            <person name="Kaster A.-K."/>
            <person name="Ovreas L."/>
            <person name="Rohde M."/>
            <person name="Galperin M.Y."/>
            <person name="Jogler C."/>
        </authorList>
    </citation>
    <scope>NUCLEOTIDE SEQUENCE [LARGE SCALE GENOMIC DNA]</scope>
    <source>
        <strain evidence="6 7">Poly30</strain>
    </source>
</reference>
<organism evidence="6 7">
    <name type="scientific">Saltatorellus ferox</name>
    <dbReference type="NCBI Taxonomy" id="2528018"/>
    <lineage>
        <taxon>Bacteria</taxon>
        <taxon>Pseudomonadati</taxon>
        <taxon>Planctomycetota</taxon>
        <taxon>Planctomycetia</taxon>
        <taxon>Planctomycetia incertae sedis</taxon>
        <taxon>Saltatorellus</taxon>
    </lineage>
</organism>
<evidence type="ECO:0000313" key="7">
    <source>
        <dbReference type="Proteomes" id="UP000320390"/>
    </source>
</evidence>
<evidence type="ECO:0000259" key="5">
    <source>
        <dbReference type="Pfam" id="PF00884"/>
    </source>
</evidence>
<dbReference type="InterPro" id="IPR024607">
    <property type="entry name" value="Sulfatase_CS"/>
</dbReference>
<keyword evidence="7" id="KW-1185">Reference proteome</keyword>
<dbReference type="InterPro" id="IPR050738">
    <property type="entry name" value="Sulfatase"/>
</dbReference>
<dbReference type="InterPro" id="IPR017850">
    <property type="entry name" value="Alkaline_phosphatase_core_sf"/>
</dbReference>
<dbReference type="EC" id="3.1.6.1" evidence="6"/>
<dbReference type="AlphaFoldDB" id="A0A518EQW4"/>
<sequence>MLIAGLLIACTAFQAEERAAAPPNFLIVLMDDVGRDKIGLYGVGKDPPPTPHLDALAAQGVVFRRTWAYHACSPTRAALLTGRYSDRTGIGGVVKPDDDRNTPLALSEHLLPEDLPGYRTTHVGKWHLGDTSAPLDHPILSGFDASIGWDGPNDYFRWNECADGKLTPKTGYFPESMAEHVIAAVTAAPATPNEPAAPFFLYYCPKLAHVPFHDPPKEFHSQEEAPAYPLRQHKAMVETIDTLLGRILASVDLTETYVFVLGDNGSPGHAVEPPFVIKKNKGSLYEGSLNVPMIVAGPGVAQGKTCEELVEVTDLFATVRELSGLGPPTRGAEDSISFAPQLRDPSLPGARAYLYVHRFPHEGAKGPDHRALRTLRWKIIEDRRAGTFELFDLDADPYEELDLVATPSDDEAKREEASDARARLIALFPSFEE</sequence>
<evidence type="ECO:0000256" key="4">
    <source>
        <dbReference type="ARBA" id="ARBA00022837"/>
    </source>
</evidence>
<accession>A0A518EQW4</accession>
<keyword evidence="2" id="KW-0479">Metal-binding</keyword>
<dbReference type="PROSITE" id="PS00149">
    <property type="entry name" value="SULFATASE_2"/>
    <property type="match status" value="1"/>
</dbReference>
<dbReference type="PANTHER" id="PTHR42693:SF33">
    <property type="entry name" value="ARYLSULFATASE"/>
    <property type="match status" value="1"/>
</dbReference>